<evidence type="ECO:0000256" key="1">
    <source>
        <dbReference type="SAM" id="Coils"/>
    </source>
</evidence>
<organism evidence="2 3">
    <name type="scientific">Haemonchus contortus</name>
    <name type="common">Barber pole worm</name>
    <dbReference type="NCBI Taxonomy" id="6289"/>
    <lineage>
        <taxon>Eukaryota</taxon>
        <taxon>Metazoa</taxon>
        <taxon>Ecdysozoa</taxon>
        <taxon>Nematoda</taxon>
        <taxon>Chromadorea</taxon>
        <taxon>Rhabditida</taxon>
        <taxon>Rhabditina</taxon>
        <taxon>Rhabditomorpha</taxon>
        <taxon>Strongyloidea</taxon>
        <taxon>Trichostrongylidae</taxon>
        <taxon>Haemonchus</taxon>
    </lineage>
</organism>
<dbReference type="OrthoDB" id="9995764at2759"/>
<dbReference type="Proteomes" id="UP000025227">
    <property type="component" value="Unplaced"/>
</dbReference>
<dbReference type="AlphaFoldDB" id="A0A7I4Y5I1"/>
<keyword evidence="1" id="KW-0175">Coiled coil</keyword>
<reference evidence="3" key="1">
    <citation type="submission" date="2020-12" db="UniProtKB">
        <authorList>
            <consortium name="WormBaseParasite"/>
        </authorList>
    </citation>
    <scope>IDENTIFICATION</scope>
    <source>
        <strain evidence="3">MHco3</strain>
    </source>
</reference>
<keyword evidence="2" id="KW-1185">Reference proteome</keyword>
<dbReference type="InterPro" id="IPR019534">
    <property type="entry name" value="DUF2452"/>
</dbReference>
<sequence length="181" mass="21017">MCSAVNQVLMIPLKNQQDVGVELVAPRNDGSRLVVSTRETDRASADDLVALAQQLSSARELVKGRACDRLRNIAEQMEQLQKAALKVLEEAKRDEELHSVACNMQKQPGRIYHLYQRKDGYRYFSLLCPDEWGKEEKRKEYVASYRLEPDRSWTPTADIVKRDLQFRSLDEFLKRPMFKIE</sequence>
<dbReference type="WBParaSite" id="HCON_00047090-00001">
    <property type="protein sequence ID" value="HCON_00047090-00001"/>
    <property type="gene ID" value="HCON_00047090"/>
</dbReference>
<name>A0A7I4Y5I1_HAECO</name>
<dbReference type="PANTHER" id="PTHR14553">
    <property type="entry name" value="UNCHARACTERIZED PROTEIN C1ORF50"/>
    <property type="match status" value="1"/>
</dbReference>
<dbReference type="Pfam" id="PF10504">
    <property type="entry name" value="DUF2452"/>
    <property type="match status" value="1"/>
</dbReference>
<evidence type="ECO:0000313" key="2">
    <source>
        <dbReference type="Proteomes" id="UP000025227"/>
    </source>
</evidence>
<feature type="coiled-coil region" evidence="1">
    <location>
        <begin position="63"/>
        <end position="97"/>
    </location>
</feature>
<evidence type="ECO:0000313" key="3">
    <source>
        <dbReference type="WBParaSite" id="HCON_00047090-00001"/>
    </source>
</evidence>
<dbReference type="PANTHER" id="PTHR14553:SF1">
    <property type="entry name" value="SIMILAR TO CHROMOSOME 1 OPEN READING FRAME 50"/>
    <property type="match status" value="1"/>
</dbReference>
<accession>A0A7I4Y5I1</accession>
<protein>
    <submittedName>
        <fullName evidence="3">DUF5720 domain-containing protein</fullName>
    </submittedName>
</protein>
<dbReference type="OMA" id="MAIDFNI"/>
<proteinExistence type="predicted"/>